<evidence type="ECO:0000256" key="2">
    <source>
        <dbReference type="ARBA" id="ARBA00004651"/>
    </source>
</evidence>
<dbReference type="SMART" id="SM01089">
    <property type="entry name" value="Connexin_CCC"/>
    <property type="match status" value="1"/>
</dbReference>
<feature type="transmembrane region" description="Helical" evidence="10">
    <location>
        <begin position="187"/>
        <end position="204"/>
    </location>
</feature>
<keyword evidence="7 10" id="KW-1133">Transmembrane helix</keyword>
<evidence type="ECO:0000256" key="8">
    <source>
        <dbReference type="ARBA" id="ARBA00023136"/>
    </source>
</evidence>
<feature type="transmembrane region" description="Helical" evidence="10">
    <location>
        <begin position="108"/>
        <end position="129"/>
    </location>
</feature>
<dbReference type="InterPro" id="IPR038359">
    <property type="entry name" value="Connexin_N_sf"/>
</dbReference>
<keyword evidence="8 10" id="KW-0472">Membrane</keyword>
<dbReference type="PANTHER" id="PTHR11984:SF54">
    <property type="entry name" value="GAP JUNCTION ALPHA-4 PROTEIN"/>
    <property type="match status" value="1"/>
</dbReference>
<protein>
    <recommendedName>
        <fullName evidence="9">Gap junction alpha-4 protein</fullName>
    </recommendedName>
</protein>
<keyword evidence="14" id="KW-1185">Reference proteome</keyword>
<keyword evidence="6 10" id="KW-0812">Transmembrane</keyword>
<dbReference type="GO" id="GO:0005243">
    <property type="term" value="F:gap junction channel activity"/>
    <property type="evidence" value="ECO:0007669"/>
    <property type="project" value="TreeGrafter"/>
</dbReference>
<dbReference type="InterPro" id="IPR013092">
    <property type="entry name" value="Connexin_N"/>
</dbReference>
<sequence>MKDGISGTILEVHRRKEEHRRPLGGETNQTKMGGAGVVAVLLHRVPQHSTVISNIWLTVLFIQRVVILVLAAQTAWAHDQSLFVCISQQTGCTTACYDFLFPVSHIQYWALQLLLVTAPTLVHLGYVIYLSRGEEKTNQLELHSTVAQGEQGMLMAANMQDGCKTYEQEGERSDAHRTLIRTHTISVVVKVIIEAGFLLGQWYLFDFYFSPFVTCTKDPCTYYTSCYIPNTIRKAVFTIIMMVVSALSILFNQLELILLFRRKRQHRKMKSSATKFSAPIERGSPFQK</sequence>
<dbReference type="PRINTS" id="PR00206">
    <property type="entry name" value="CONNEXIN"/>
</dbReference>
<evidence type="ECO:0000259" key="11">
    <source>
        <dbReference type="SMART" id="SM00037"/>
    </source>
</evidence>
<dbReference type="SMART" id="SM00037">
    <property type="entry name" value="CNX"/>
    <property type="match status" value="1"/>
</dbReference>
<feature type="transmembrane region" description="Helical" evidence="10">
    <location>
        <begin position="235"/>
        <end position="260"/>
    </location>
</feature>
<dbReference type="InterPro" id="IPR000500">
    <property type="entry name" value="Connexin"/>
</dbReference>
<dbReference type="Proteomes" id="UP001066276">
    <property type="component" value="Chromosome 4_1"/>
</dbReference>
<dbReference type="GO" id="GO:0007267">
    <property type="term" value="P:cell-cell signaling"/>
    <property type="evidence" value="ECO:0007669"/>
    <property type="project" value="TreeGrafter"/>
</dbReference>
<gene>
    <name evidence="13" type="ORF">NDU88_000969</name>
</gene>
<evidence type="ECO:0000256" key="1">
    <source>
        <dbReference type="ARBA" id="ARBA00003922"/>
    </source>
</evidence>
<proteinExistence type="inferred from homology"/>
<comment type="subcellular location">
    <subcellularLocation>
        <location evidence="2">Cell membrane</location>
        <topology evidence="2">Multi-pass membrane protein</topology>
    </subcellularLocation>
</comment>
<evidence type="ECO:0000313" key="14">
    <source>
        <dbReference type="Proteomes" id="UP001066276"/>
    </source>
</evidence>
<dbReference type="Pfam" id="PF00029">
    <property type="entry name" value="Connexin"/>
    <property type="match status" value="1"/>
</dbReference>
<reference evidence="13" key="1">
    <citation type="journal article" date="2022" name="bioRxiv">
        <title>Sequencing and chromosome-scale assembly of the giantPleurodeles waltlgenome.</title>
        <authorList>
            <person name="Brown T."/>
            <person name="Elewa A."/>
            <person name="Iarovenko S."/>
            <person name="Subramanian E."/>
            <person name="Araus A.J."/>
            <person name="Petzold A."/>
            <person name="Susuki M."/>
            <person name="Suzuki K.-i.T."/>
            <person name="Hayashi T."/>
            <person name="Toyoda A."/>
            <person name="Oliveira C."/>
            <person name="Osipova E."/>
            <person name="Leigh N.D."/>
            <person name="Simon A."/>
            <person name="Yun M.H."/>
        </authorList>
    </citation>
    <scope>NUCLEOTIDE SEQUENCE</scope>
    <source>
        <strain evidence="13">20211129_DDA</strain>
        <tissue evidence="13">Liver</tissue>
    </source>
</reference>
<organism evidence="13 14">
    <name type="scientific">Pleurodeles waltl</name>
    <name type="common">Iberian ribbed newt</name>
    <dbReference type="NCBI Taxonomy" id="8319"/>
    <lineage>
        <taxon>Eukaryota</taxon>
        <taxon>Metazoa</taxon>
        <taxon>Chordata</taxon>
        <taxon>Craniata</taxon>
        <taxon>Vertebrata</taxon>
        <taxon>Euteleostomi</taxon>
        <taxon>Amphibia</taxon>
        <taxon>Batrachia</taxon>
        <taxon>Caudata</taxon>
        <taxon>Salamandroidea</taxon>
        <taxon>Salamandridae</taxon>
        <taxon>Pleurodelinae</taxon>
        <taxon>Pleurodeles</taxon>
    </lineage>
</organism>
<accession>A0AAV7SY42</accession>
<evidence type="ECO:0000256" key="10">
    <source>
        <dbReference type="SAM" id="Phobius"/>
    </source>
</evidence>
<keyword evidence="5" id="KW-1003">Cell membrane</keyword>
<comment type="function">
    <text evidence="1">One gap junction consists of a cluster of closely packed pairs of transmembrane channels, the connexons, through which materials of low MW diffuse from one cell to a neighboring cell.</text>
</comment>
<evidence type="ECO:0000256" key="4">
    <source>
        <dbReference type="ARBA" id="ARBA00011455"/>
    </source>
</evidence>
<comment type="subunit">
    <text evidence="4">A connexon is composed of a hexamer of connexins.</text>
</comment>
<feature type="domain" description="Connexin cysteine-rich" evidence="12">
    <location>
        <begin position="193"/>
        <end position="259"/>
    </location>
</feature>
<evidence type="ECO:0000256" key="6">
    <source>
        <dbReference type="ARBA" id="ARBA00022692"/>
    </source>
</evidence>
<dbReference type="EMBL" id="JANPWB010000007">
    <property type="protein sequence ID" value="KAJ1169063.1"/>
    <property type="molecule type" value="Genomic_DNA"/>
</dbReference>
<dbReference type="PANTHER" id="PTHR11984">
    <property type="entry name" value="CONNEXIN"/>
    <property type="match status" value="1"/>
</dbReference>
<evidence type="ECO:0000313" key="13">
    <source>
        <dbReference type="EMBL" id="KAJ1169063.1"/>
    </source>
</evidence>
<feature type="transmembrane region" description="Helical" evidence="10">
    <location>
        <begin position="51"/>
        <end position="72"/>
    </location>
</feature>
<comment type="caution">
    <text evidence="13">The sequence shown here is derived from an EMBL/GenBank/DDBJ whole genome shotgun (WGS) entry which is preliminary data.</text>
</comment>
<comment type="similarity">
    <text evidence="3">Belongs to the connexin family. Alpha-type (group II) subfamily.</text>
</comment>
<evidence type="ECO:0000256" key="5">
    <source>
        <dbReference type="ARBA" id="ARBA00022475"/>
    </source>
</evidence>
<feature type="domain" description="Connexin N-terminal" evidence="11">
    <location>
        <begin position="74"/>
        <end position="107"/>
    </location>
</feature>
<name>A0AAV7SY42_PLEWA</name>
<evidence type="ECO:0000256" key="7">
    <source>
        <dbReference type="ARBA" id="ARBA00022989"/>
    </source>
</evidence>
<dbReference type="InterPro" id="IPR019570">
    <property type="entry name" value="Connexin_CCC"/>
</dbReference>
<dbReference type="AlphaFoldDB" id="A0AAV7SY42"/>
<dbReference type="Gene3D" id="1.20.1440.80">
    <property type="entry name" value="Gap junction channel protein cysteine-rich domain"/>
    <property type="match status" value="1"/>
</dbReference>
<dbReference type="GO" id="GO:0005922">
    <property type="term" value="C:connexin complex"/>
    <property type="evidence" value="ECO:0007669"/>
    <property type="project" value="InterPro"/>
</dbReference>
<evidence type="ECO:0000256" key="9">
    <source>
        <dbReference type="ARBA" id="ARBA00040223"/>
    </source>
</evidence>
<evidence type="ECO:0000259" key="12">
    <source>
        <dbReference type="SMART" id="SM01089"/>
    </source>
</evidence>
<evidence type="ECO:0000256" key="3">
    <source>
        <dbReference type="ARBA" id="ARBA00006589"/>
    </source>
</evidence>